<evidence type="ECO:0000256" key="4">
    <source>
        <dbReference type="ARBA" id="ARBA00023157"/>
    </source>
</evidence>
<dbReference type="Gene3D" id="3.40.30.10">
    <property type="entry name" value="Glutaredoxin"/>
    <property type="match status" value="1"/>
</dbReference>
<gene>
    <name evidence="7" type="ORF">A2975_00290</name>
</gene>
<name>A0A1F8C0X9_9BACT</name>
<dbReference type="InterPro" id="IPR036249">
    <property type="entry name" value="Thioredoxin-like_sf"/>
</dbReference>
<evidence type="ECO:0000259" key="6">
    <source>
        <dbReference type="PROSITE" id="PS51352"/>
    </source>
</evidence>
<dbReference type="InterPro" id="IPR013766">
    <property type="entry name" value="Thioredoxin_domain"/>
</dbReference>
<evidence type="ECO:0000256" key="2">
    <source>
        <dbReference type="ARBA" id="ARBA00022729"/>
    </source>
</evidence>
<reference evidence="7 8" key="1">
    <citation type="journal article" date="2016" name="Nat. Commun.">
        <title>Thousands of microbial genomes shed light on interconnected biogeochemical processes in an aquifer system.</title>
        <authorList>
            <person name="Anantharaman K."/>
            <person name="Brown C.T."/>
            <person name="Hug L.A."/>
            <person name="Sharon I."/>
            <person name="Castelle C.J."/>
            <person name="Probst A.J."/>
            <person name="Thomas B.C."/>
            <person name="Singh A."/>
            <person name="Wilkins M.J."/>
            <person name="Karaoz U."/>
            <person name="Brodie E.L."/>
            <person name="Williams K.H."/>
            <person name="Hubbard S.S."/>
            <person name="Banfield J.F."/>
        </authorList>
    </citation>
    <scope>NUCLEOTIDE SEQUENCE [LARGE SCALE GENOMIC DNA]</scope>
</reference>
<dbReference type="STRING" id="1802525.A2975_00290"/>
<dbReference type="PANTHER" id="PTHR13887">
    <property type="entry name" value="GLUTATHIONE S-TRANSFERASE KAPPA"/>
    <property type="match status" value="1"/>
</dbReference>
<evidence type="ECO:0000256" key="3">
    <source>
        <dbReference type="ARBA" id="ARBA00023002"/>
    </source>
</evidence>
<comment type="similarity">
    <text evidence="1">Belongs to the thioredoxin family. DsbA subfamily.</text>
</comment>
<comment type="caution">
    <text evidence="7">The sequence shown here is derived from an EMBL/GenBank/DDBJ whole genome shotgun (WGS) entry which is preliminary data.</text>
</comment>
<accession>A0A1F8C0X9</accession>
<evidence type="ECO:0000256" key="1">
    <source>
        <dbReference type="ARBA" id="ARBA00005791"/>
    </source>
</evidence>
<evidence type="ECO:0000256" key="5">
    <source>
        <dbReference type="ARBA" id="ARBA00023284"/>
    </source>
</evidence>
<dbReference type="Pfam" id="PF13462">
    <property type="entry name" value="Thioredoxin_4"/>
    <property type="match status" value="1"/>
</dbReference>
<evidence type="ECO:0000313" key="8">
    <source>
        <dbReference type="Proteomes" id="UP000178429"/>
    </source>
</evidence>
<sequence length="176" mass="20026">MVEVSPEDWVKGEDLAQVTLIEYSDFQCPACAAYYPLINQIKDDFGDNLKLVYRHFPLTSIHKNALVSAQAAEAAGLQGKFWEMHNALFEHQADWSELDDPTSKFIEYATNLELDIEKFANDLASDEVNQKVKDDLDSALDLKINATPTFFMNGKRITNPKNYDAFKSLIEKEINE</sequence>
<protein>
    <recommendedName>
        <fullName evidence="6">Thioredoxin domain-containing protein</fullName>
    </recommendedName>
</protein>
<dbReference type="PROSITE" id="PS51352">
    <property type="entry name" value="THIOREDOXIN_2"/>
    <property type="match status" value="1"/>
</dbReference>
<proteinExistence type="inferred from homology"/>
<dbReference type="EMBL" id="MGHL01000008">
    <property type="protein sequence ID" value="OGM69790.1"/>
    <property type="molecule type" value="Genomic_DNA"/>
</dbReference>
<keyword evidence="5" id="KW-0676">Redox-active center</keyword>
<keyword evidence="2" id="KW-0732">Signal</keyword>
<dbReference type="InterPro" id="IPR012336">
    <property type="entry name" value="Thioredoxin-like_fold"/>
</dbReference>
<dbReference type="SUPFAM" id="SSF52833">
    <property type="entry name" value="Thioredoxin-like"/>
    <property type="match status" value="1"/>
</dbReference>
<keyword evidence="3" id="KW-0560">Oxidoreductase</keyword>
<keyword evidence="4" id="KW-1015">Disulfide bond</keyword>
<dbReference type="GO" id="GO:0016491">
    <property type="term" value="F:oxidoreductase activity"/>
    <property type="evidence" value="ECO:0007669"/>
    <property type="project" value="UniProtKB-KW"/>
</dbReference>
<dbReference type="AlphaFoldDB" id="A0A1F8C0X9"/>
<dbReference type="PANTHER" id="PTHR13887:SF14">
    <property type="entry name" value="DISULFIDE BOND FORMATION PROTEIN D"/>
    <property type="match status" value="1"/>
</dbReference>
<evidence type="ECO:0000313" key="7">
    <source>
        <dbReference type="EMBL" id="OGM69790.1"/>
    </source>
</evidence>
<dbReference type="Proteomes" id="UP000178429">
    <property type="component" value="Unassembled WGS sequence"/>
</dbReference>
<organism evidence="7 8">
    <name type="scientific">Candidatus Woesebacteria bacterium RIFCSPLOWO2_01_FULL_44_14</name>
    <dbReference type="NCBI Taxonomy" id="1802525"/>
    <lineage>
        <taxon>Bacteria</taxon>
        <taxon>Candidatus Woeseibacteriota</taxon>
    </lineage>
</organism>
<feature type="domain" description="Thioredoxin" evidence="6">
    <location>
        <begin position="1"/>
        <end position="175"/>
    </location>
</feature>